<dbReference type="EMBL" id="CP146256">
    <property type="protein sequence ID" value="XAH74929.1"/>
    <property type="molecule type" value="Genomic_DNA"/>
</dbReference>
<evidence type="ECO:0000259" key="1">
    <source>
        <dbReference type="Pfam" id="PF16116"/>
    </source>
</evidence>
<evidence type="ECO:0000259" key="2">
    <source>
        <dbReference type="Pfam" id="PF16173"/>
    </source>
</evidence>
<dbReference type="InterPro" id="IPR032379">
    <property type="entry name" value="DUF4874"/>
</dbReference>
<keyword evidence="4" id="KW-1185">Reference proteome</keyword>
<evidence type="ECO:0000313" key="4">
    <source>
        <dbReference type="Proteomes" id="UP001451571"/>
    </source>
</evidence>
<dbReference type="RefSeq" id="WP_342758507.1">
    <property type="nucleotide sequence ID" value="NZ_CP146256.1"/>
</dbReference>
<evidence type="ECO:0000313" key="3">
    <source>
        <dbReference type="EMBL" id="XAH74929.1"/>
    </source>
</evidence>
<organism evidence="3 4">
    <name type="scientific">Kineothrix sedimenti</name>
    <dbReference type="NCBI Taxonomy" id="3123317"/>
    <lineage>
        <taxon>Bacteria</taxon>
        <taxon>Bacillati</taxon>
        <taxon>Bacillota</taxon>
        <taxon>Clostridia</taxon>
        <taxon>Lachnospirales</taxon>
        <taxon>Lachnospiraceae</taxon>
        <taxon>Kineothrix</taxon>
    </lineage>
</organism>
<feature type="domain" description="DUF4832" evidence="1">
    <location>
        <begin position="213"/>
        <end position="428"/>
    </location>
</feature>
<proteinExistence type="predicted"/>
<gene>
    <name evidence="3" type="ORF">V6984_03940</name>
</gene>
<sequence>MEYKGRITKLKWIPLPRTEKAEALYNPYCGFYSIYRFFADSRTEAVEGVPIEEVRAEPSKQLCLVEINLLPFNETELPEEALEIVRMIFERFIELKKQMVVRFLYDWEGKGILSEPKDIAVIMNHMSQLEPLLKEYTKHIYILQGLFIGSWGEMHNSRYLSERHIARLARHLYECSGENTQIALRCPNFWRMLFKTCRPLERAVAFTDIQKARFSLFNDGIMASDTDFGTYGNVGMKDSKSYSEKWTRKDELEFQNQLCRYVANGGEVINECPGNDAGPALEVLRKMRISYLHSDYDEKVLNKWKASKSGVNETLWKEKTAFEYIEAHLGYRFTVEEASLSIAPDKSGRFKASVKIVNRGFAPCYHKYEVKFVIRDASFSEIYEYGVDTDTRMWMPEEPVELEALISTEQFGLSSYILCIGIYDPQADSPIQLADTFSSADHMGNYNLGNFTVIS</sequence>
<dbReference type="Proteomes" id="UP001451571">
    <property type="component" value="Chromosome"/>
</dbReference>
<protein>
    <submittedName>
        <fullName evidence="3">DUF4832 domain-containing protein</fullName>
    </submittedName>
</protein>
<reference evidence="3 4" key="1">
    <citation type="submission" date="2024-02" db="EMBL/GenBank/DDBJ databases">
        <title>Bacterial strain from lacustrine sediment.</title>
        <authorList>
            <person name="Petit C."/>
            <person name="Fadhlaoui K."/>
        </authorList>
    </citation>
    <scope>NUCLEOTIDE SEQUENCE [LARGE SCALE GENOMIC DNA]</scope>
    <source>
        <strain evidence="3 4">IPX-CK</strain>
    </source>
</reference>
<accession>A0ABZ3EZF8</accession>
<dbReference type="Pfam" id="PF16173">
    <property type="entry name" value="DUF4874"/>
    <property type="match status" value="1"/>
</dbReference>
<dbReference type="InterPro" id="IPR032267">
    <property type="entry name" value="DUF4832"/>
</dbReference>
<dbReference type="Pfam" id="PF16116">
    <property type="entry name" value="DUF4832"/>
    <property type="match status" value="1"/>
</dbReference>
<feature type="domain" description="DUF4874" evidence="2">
    <location>
        <begin position="26"/>
        <end position="188"/>
    </location>
</feature>
<name>A0ABZ3EZF8_9FIRM</name>